<dbReference type="Pfam" id="PF16874">
    <property type="entry name" value="Glyco_hydro_36C"/>
    <property type="match status" value="1"/>
</dbReference>
<feature type="domain" description="Glycosyl hydrolase family 36 C-terminal" evidence="8">
    <location>
        <begin position="651"/>
        <end position="725"/>
    </location>
</feature>
<evidence type="ECO:0000313" key="10">
    <source>
        <dbReference type="EMBL" id="QMT85246.1"/>
    </source>
</evidence>
<name>A0A7L7L0P0_9LACO</name>
<dbReference type="SUPFAM" id="SSF51445">
    <property type="entry name" value="(Trans)glycosidases"/>
    <property type="match status" value="1"/>
</dbReference>
<proteinExistence type="inferred from homology"/>
<evidence type="ECO:0000256" key="3">
    <source>
        <dbReference type="ARBA" id="ARBA00022801"/>
    </source>
</evidence>
<evidence type="ECO:0000256" key="5">
    <source>
        <dbReference type="PIRNR" id="PIRNR005536"/>
    </source>
</evidence>
<accession>A0A7L7L0P0</accession>
<evidence type="ECO:0000256" key="1">
    <source>
        <dbReference type="ARBA" id="ARBA00001255"/>
    </source>
</evidence>
<dbReference type="Pfam" id="PF02065">
    <property type="entry name" value="Melibiase"/>
    <property type="match status" value="1"/>
</dbReference>
<dbReference type="CDD" id="cd14791">
    <property type="entry name" value="GH36"/>
    <property type="match status" value="1"/>
</dbReference>
<dbReference type="KEGG" id="cpab:G6534_11685"/>
<evidence type="ECO:0000313" key="11">
    <source>
        <dbReference type="Proteomes" id="UP000514410"/>
    </source>
</evidence>
<dbReference type="InterPro" id="IPR038417">
    <property type="entry name" value="Alpga-gal_N_sf"/>
</dbReference>
<feature type="binding site" evidence="7">
    <location>
        <position position="526"/>
    </location>
    <ligand>
        <name>substrate</name>
    </ligand>
</feature>
<dbReference type="FunFam" id="3.20.20.70:FF:000118">
    <property type="entry name" value="Alpha-galactosidase"/>
    <property type="match status" value="1"/>
</dbReference>
<evidence type="ECO:0000256" key="2">
    <source>
        <dbReference type="ARBA" id="ARBA00012755"/>
    </source>
</evidence>
<dbReference type="InterPro" id="IPR017853">
    <property type="entry name" value="GH"/>
</dbReference>
<dbReference type="GO" id="GO:0016052">
    <property type="term" value="P:carbohydrate catabolic process"/>
    <property type="evidence" value="ECO:0007669"/>
    <property type="project" value="InterPro"/>
</dbReference>
<dbReference type="PIRSF" id="PIRSF005536">
    <property type="entry name" value="Agal"/>
    <property type="match status" value="1"/>
</dbReference>
<dbReference type="RefSeq" id="WP_059074942.1">
    <property type="nucleotide sequence ID" value="NZ_CP049366.1"/>
</dbReference>
<organism evidence="10 11">
    <name type="scientific">Companilactobacillus pabuli</name>
    <dbReference type="NCBI Taxonomy" id="2714036"/>
    <lineage>
        <taxon>Bacteria</taxon>
        <taxon>Bacillati</taxon>
        <taxon>Bacillota</taxon>
        <taxon>Bacilli</taxon>
        <taxon>Lactobacillales</taxon>
        <taxon>Lactobacillaceae</taxon>
        <taxon>Companilactobacillus</taxon>
    </lineage>
</organism>
<sequence>MSISVDKNKKLFTLQTKNTTYQMKVGRFDHLYHIYYGKKIEHQDLSYLLYNGPSHYVPYPHESKGRVGSLTLMSQEYPTVGSGDLGSVALDIKNHDGTRVVDLKYKNYEVIDGKYDLENLPSFFAKEDEAQTLKITLVDDVSGVEVELFYGVYAKYDVITRAARLSNLGDSSLSIQKIQSLVLDLISGQYDLVHFHGRWGSERNFERIPLSHNVTTFGSNYGVSSAKENPGFILLGKDTNEMHGDCYGFNLVYSGNFRATAEQGTLGQSRITLGLGDNQFTWKVEPGAMFESPEAIMSFSNDGLTQLSHNFHDIIRNNLCHSKYQKVARPVLVNNWEATYFDFNGKKLLQIARAAKNIGADLFVLDDGWFGNRFDDNRSLGDWFVNEKKLGCSLKDLVQKINNMGMEFGLWFEPEMVNEDSELYRHHPEWALNFPKRKALLDRNQLVLDLSQARVRQYLFDRIVDILDSANVSYIKWDMNRPITDWYSKNLSQSRQGELQHRYVLGLYKLLGRLTRRYPDVLFEGCSAGGARFDLGMLSYEPQIWTSDNTDPINRLGIQYGTSFFYPLSTMGSHVSASPNLQNGRVTPLSTRAAVAMAGTFGYELDVTELSDKEQQQAKEYTQFYKKIQKLTFSGDYYRLFSPFDNHNDLVAWQIVSKDKTKCLLSVVVTNVVANAPFVYLQLRGLDEDANYRVNDKVYSGAALMNAGLKLGRFKGNYPSEQLYFEKIE</sequence>
<dbReference type="InterPro" id="IPR002252">
    <property type="entry name" value="Glyco_hydro_36"/>
</dbReference>
<evidence type="ECO:0000259" key="9">
    <source>
        <dbReference type="Pfam" id="PF16875"/>
    </source>
</evidence>
<dbReference type="Gene3D" id="2.60.40.1180">
    <property type="entry name" value="Golgi alpha-mannosidase II"/>
    <property type="match status" value="1"/>
</dbReference>
<evidence type="ECO:0000256" key="4">
    <source>
        <dbReference type="ARBA" id="ARBA00023295"/>
    </source>
</evidence>
<dbReference type="PANTHER" id="PTHR43053">
    <property type="entry name" value="GLYCOSIDASE FAMILY 31"/>
    <property type="match status" value="1"/>
</dbReference>
<dbReference type="InterPro" id="IPR013780">
    <property type="entry name" value="Glyco_hydro_b"/>
</dbReference>
<dbReference type="EC" id="3.2.1.22" evidence="2 5"/>
<feature type="binding site" evidence="7">
    <location>
        <position position="199"/>
    </location>
    <ligand>
        <name>substrate</name>
    </ligand>
</feature>
<feature type="binding site" evidence="7">
    <location>
        <begin position="366"/>
        <end position="367"/>
    </location>
    <ligand>
        <name>substrate</name>
    </ligand>
</feature>
<dbReference type="GO" id="GO:0004557">
    <property type="term" value="F:alpha-galactosidase activity"/>
    <property type="evidence" value="ECO:0007669"/>
    <property type="project" value="UniProtKB-UniRule"/>
</dbReference>
<feature type="active site" description="Nucleophile" evidence="6">
    <location>
        <position position="478"/>
    </location>
</feature>
<gene>
    <name evidence="10" type="ORF">G6534_11685</name>
</gene>
<reference evidence="10 11" key="1">
    <citation type="submission" date="2020-02" db="EMBL/GenBank/DDBJ databases">
        <title>Complete Genome Sequence of Lactobacillus sp. NFFJ11 Isolated from animal feed.</title>
        <authorList>
            <person name="Jung J.Y."/>
        </authorList>
    </citation>
    <scope>NUCLEOTIDE SEQUENCE [LARGE SCALE GENOMIC DNA]</scope>
    <source>
        <strain evidence="10 11">NFFJ11</strain>
    </source>
</reference>
<evidence type="ECO:0000259" key="8">
    <source>
        <dbReference type="Pfam" id="PF16874"/>
    </source>
</evidence>
<dbReference type="PANTHER" id="PTHR43053:SF3">
    <property type="entry name" value="ALPHA-GALACTOSIDASE C-RELATED"/>
    <property type="match status" value="1"/>
</dbReference>
<keyword evidence="4 5" id="KW-0326">Glycosidase</keyword>
<dbReference type="EMBL" id="CP049366">
    <property type="protein sequence ID" value="QMT85246.1"/>
    <property type="molecule type" value="Genomic_DNA"/>
</dbReference>
<evidence type="ECO:0000256" key="6">
    <source>
        <dbReference type="PIRSR" id="PIRSR005536-1"/>
    </source>
</evidence>
<dbReference type="InterPro" id="IPR031705">
    <property type="entry name" value="Glyco_hydro_36_C"/>
</dbReference>
<dbReference type="InterPro" id="IPR031704">
    <property type="entry name" value="Glyco_hydro_36_N"/>
</dbReference>
<evidence type="ECO:0000256" key="7">
    <source>
        <dbReference type="PIRSR" id="PIRSR005536-2"/>
    </source>
</evidence>
<feature type="binding site" evidence="7">
    <location>
        <begin position="476"/>
        <end position="480"/>
    </location>
    <ligand>
        <name>substrate</name>
    </ligand>
</feature>
<feature type="domain" description="Glycosyl hydrolase family 36 N-terminal" evidence="9">
    <location>
        <begin position="30"/>
        <end position="284"/>
    </location>
</feature>
<dbReference type="Proteomes" id="UP000514410">
    <property type="component" value="Chromosome"/>
</dbReference>
<dbReference type="Gene3D" id="2.70.98.60">
    <property type="entry name" value="alpha-galactosidase from lactobacil brevis"/>
    <property type="match status" value="1"/>
</dbReference>
<dbReference type="InterPro" id="IPR050985">
    <property type="entry name" value="Alpha-glycosidase_related"/>
</dbReference>
<keyword evidence="3 5" id="KW-0378">Hydrolase</keyword>
<comment type="similarity">
    <text evidence="5">Belongs to the glycosyl hydrolase.</text>
</comment>
<comment type="catalytic activity">
    <reaction evidence="1 5">
        <text>Hydrolysis of terminal, non-reducing alpha-D-galactose residues in alpha-D-galactosides, including galactose oligosaccharides, galactomannans and galactolipids.</text>
        <dbReference type="EC" id="3.2.1.22"/>
    </reaction>
</comment>
<dbReference type="Gene3D" id="3.20.20.70">
    <property type="entry name" value="Aldolase class I"/>
    <property type="match status" value="1"/>
</dbReference>
<keyword evidence="11" id="KW-1185">Reference proteome</keyword>
<feature type="active site" description="Proton donor" evidence="6">
    <location>
        <position position="548"/>
    </location>
</feature>
<dbReference type="AlphaFoldDB" id="A0A7L7L0P0"/>
<dbReference type="PRINTS" id="PR00743">
    <property type="entry name" value="GLHYDRLASE36"/>
</dbReference>
<feature type="binding site" evidence="7">
    <location>
        <position position="548"/>
    </location>
    <ligand>
        <name>substrate</name>
    </ligand>
</feature>
<dbReference type="InterPro" id="IPR013785">
    <property type="entry name" value="Aldolase_TIM"/>
</dbReference>
<feature type="binding site" evidence="7">
    <location>
        <position position="443"/>
    </location>
    <ligand>
        <name>substrate</name>
    </ligand>
</feature>
<dbReference type="Pfam" id="PF16875">
    <property type="entry name" value="Glyco_hydro_36N"/>
    <property type="match status" value="1"/>
</dbReference>
<protein>
    <recommendedName>
        <fullName evidence="2 5">Alpha-galactosidase</fullName>
        <ecNumber evidence="2 5">3.2.1.22</ecNumber>
    </recommendedName>
</protein>